<dbReference type="Gene3D" id="3.60.10.10">
    <property type="entry name" value="Endonuclease/exonuclease/phosphatase"/>
    <property type="match status" value="1"/>
</dbReference>
<organism evidence="2">
    <name type="scientific">Xenopsylla cheopis</name>
    <name type="common">Oriental rat flea</name>
    <name type="synonym">Pulex cheopis</name>
    <dbReference type="NCBI Taxonomy" id="163159"/>
    <lineage>
        <taxon>Eukaryota</taxon>
        <taxon>Metazoa</taxon>
        <taxon>Ecdysozoa</taxon>
        <taxon>Arthropoda</taxon>
        <taxon>Hexapoda</taxon>
        <taxon>Insecta</taxon>
        <taxon>Pterygota</taxon>
        <taxon>Neoptera</taxon>
        <taxon>Endopterygota</taxon>
        <taxon>Siphonaptera</taxon>
        <taxon>Pulicidae</taxon>
        <taxon>Xenopsyllinae</taxon>
        <taxon>Xenopsylla</taxon>
    </lineage>
</organism>
<dbReference type="CDD" id="cd01650">
    <property type="entry name" value="RT_nLTR_like"/>
    <property type="match status" value="1"/>
</dbReference>
<dbReference type="InterPro" id="IPR043502">
    <property type="entry name" value="DNA/RNA_pol_sf"/>
</dbReference>
<dbReference type="SUPFAM" id="SSF56672">
    <property type="entry name" value="DNA/RNA polymerases"/>
    <property type="match status" value="1"/>
</dbReference>
<reference evidence="2" key="1">
    <citation type="submission" date="2020-03" db="EMBL/GenBank/DDBJ databases">
        <title>Transcriptomic Profiling of the Digestive Tract of the Rat Flea, Xenopsylla cheopis, Following Blood Feeding and Infection with Yersinia pestis.</title>
        <authorList>
            <person name="Bland D.M."/>
            <person name="Martens C.A."/>
            <person name="Virtaneva K."/>
            <person name="Kanakabandi K."/>
            <person name="Long D."/>
            <person name="Rosenke R."/>
            <person name="Saturday G.A."/>
            <person name="Hoyt F.H."/>
            <person name="Bruno D.P."/>
            <person name="Ribeiro J.M.C."/>
            <person name="Hinnebusch J."/>
        </authorList>
    </citation>
    <scope>NUCLEOTIDE SEQUENCE</scope>
</reference>
<sequence>MIRILQGNLNRCSLAQNLLRQRVYEDRIDVCIISEQYQYLYDRSWHSDTSNTAAIWIVNKQVMVSDRGYGDGYAWIKIRGTYIMSVYLSPNDSISEFRQKLADIENTIRGFTDEVIVAGDFNAKSPEWGTDFSDTRGNEVADLIARLDLTVLNIGATSTFRRPGFRESVLDITLASSKIANKVQDWNVSEQYTGSDHQSITFWIEQISNFEQHQNRAKRSWNDRKIDLDALRKSLLQGWAALKSYPLPTTCSETEMLVAKTMKIITKACDASMPRRKTKHSRNPAYWWTNEIAELRKTCLKHRRRATRAAKDSPEQTLNLSEYKVAKKALNRAIKTSKSKLWAELCNELNNDVWGKAYQIVTEKLGRISPESPKSPIMMNQIVEELFPMQPTREKGHYTNNNKVPMFTIPEFQYAAKTIKLGKAPGPDGIPTQVIKMIAQEFPDILLNVYNACLDTLTFPAVWKRQRLVLLDKGKGPPITASSFRPLCMLDIAGKLLEKLIQGRLRNDIESNRGFSENQHGFRKGRSTIGAIKDVVDIATKAWTGSLKTRKVCLLLTLDVKNAFNSACWKDILEALEKRFHVEPYNLSMVDSYLNDRALIVKTTEGVLDHKITAGVPQGSVLGPDLWNADYDELLEISLPKQVHLTGFADDVAATIVADSIEEADVLVDYTIKRISTWLEKHHMKLAKNKTEMVVLTRQKWFPQPYSTIVDGLTLTAAKSVRYLGVQLDAKLTFREHLERACVKASKIVSSLSRIMANTIGPRTKKRRVLLEVVHSVLLYGAEIWAHTLRQKSYRRKLATVQRRGALRVACAYRTVSEAAVLVIAGALPIDLLAIERARLYDLKTRGYNLSEARTRTRKESLEEWQRRWQASDKGRWTARLIPNIKAWLDRKHGEIDFYLTQMLTGHGSFNAYLFRMGLRTSSLCEYCPDKIEDAEHTFFECGKWRRFRADAEMTLGRTLNPESVIQLMLQNSDNWSAVATFARRLLTMKIAERG</sequence>
<dbReference type="CDD" id="cd09077">
    <property type="entry name" value="R1-I-EN"/>
    <property type="match status" value="1"/>
</dbReference>
<dbReference type="Pfam" id="PF14529">
    <property type="entry name" value="Exo_endo_phos_2"/>
    <property type="match status" value="1"/>
</dbReference>
<protein>
    <submittedName>
        <fullName evidence="2">Putative 115 kDa protein in type-1 retrotransposable element</fullName>
    </submittedName>
</protein>
<dbReference type="InterPro" id="IPR005135">
    <property type="entry name" value="Endo/exonuclease/phosphatase"/>
</dbReference>
<dbReference type="SUPFAM" id="SSF56219">
    <property type="entry name" value="DNase I-like"/>
    <property type="match status" value="1"/>
</dbReference>
<dbReference type="Pfam" id="PF00078">
    <property type="entry name" value="RVT_1"/>
    <property type="match status" value="1"/>
</dbReference>
<dbReference type="GO" id="GO:0071897">
    <property type="term" value="P:DNA biosynthetic process"/>
    <property type="evidence" value="ECO:0007669"/>
    <property type="project" value="UniProtKB-ARBA"/>
</dbReference>
<evidence type="ECO:0000259" key="1">
    <source>
        <dbReference type="PROSITE" id="PS50878"/>
    </source>
</evidence>
<dbReference type="PANTHER" id="PTHR19446">
    <property type="entry name" value="REVERSE TRANSCRIPTASES"/>
    <property type="match status" value="1"/>
</dbReference>
<feature type="domain" description="Reverse transcriptase" evidence="1">
    <location>
        <begin position="452"/>
        <end position="728"/>
    </location>
</feature>
<dbReference type="AlphaFoldDB" id="A0A6M2DPU6"/>
<dbReference type="PROSITE" id="PS50878">
    <property type="entry name" value="RT_POL"/>
    <property type="match status" value="1"/>
</dbReference>
<evidence type="ECO:0000313" key="2">
    <source>
        <dbReference type="EMBL" id="NOV48282.1"/>
    </source>
</evidence>
<dbReference type="GO" id="GO:0003824">
    <property type="term" value="F:catalytic activity"/>
    <property type="evidence" value="ECO:0007669"/>
    <property type="project" value="InterPro"/>
</dbReference>
<dbReference type="InterPro" id="IPR000477">
    <property type="entry name" value="RT_dom"/>
</dbReference>
<proteinExistence type="predicted"/>
<accession>A0A6M2DPU6</accession>
<dbReference type="InterPro" id="IPR036691">
    <property type="entry name" value="Endo/exonu/phosph_ase_sf"/>
</dbReference>
<name>A0A6M2DPU6_XENCH</name>
<dbReference type="EMBL" id="GIIL01004556">
    <property type="protein sequence ID" value="NOV48282.1"/>
    <property type="molecule type" value="Transcribed_RNA"/>
</dbReference>